<dbReference type="PANTHER" id="PTHR42101">
    <property type="entry name" value="CHROMOSOME 16, WHOLE GENOME SHOTGUN SEQUENCE"/>
    <property type="match status" value="1"/>
</dbReference>
<evidence type="ECO:0000313" key="3">
    <source>
        <dbReference type="Proteomes" id="UP001251528"/>
    </source>
</evidence>
<comment type="caution">
    <text evidence="2">The sequence shown here is derived from an EMBL/GenBank/DDBJ whole genome shotgun (WGS) entry which is preliminary data.</text>
</comment>
<accession>A0AAJ0CNP8</accession>
<feature type="transmembrane region" description="Helical" evidence="1">
    <location>
        <begin position="87"/>
        <end position="107"/>
    </location>
</feature>
<protein>
    <recommendedName>
        <fullName evidence="4">Low temperature requirement A</fullName>
    </recommendedName>
</protein>
<evidence type="ECO:0000313" key="2">
    <source>
        <dbReference type="EMBL" id="KAK2594922.1"/>
    </source>
</evidence>
<keyword evidence="1" id="KW-1133">Transmembrane helix</keyword>
<evidence type="ECO:0000256" key="1">
    <source>
        <dbReference type="SAM" id="Phobius"/>
    </source>
</evidence>
<feature type="transmembrane region" description="Helical" evidence="1">
    <location>
        <begin position="119"/>
        <end position="139"/>
    </location>
</feature>
<feature type="transmembrane region" description="Helical" evidence="1">
    <location>
        <begin position="321"/>
        <end position="340"/>
    </location>
</feature>
<feature type="transmembrane region" description="Helical" evidence="1">
    <location>
        <begin position="489"/>
        <end position="510"/>
    </location>
</feature>
<feature type="transmembrane region" description="Helical" evidence="1">
    <location>
        <begin position="248"/>
        <end position="271"/>
    </location>
</feature>
<dbReference type="EMBL" id="JASWJB010000150">
    <property type="protein sequence ID" value="KAK2594922.1"/>
    <property type="molecule type" value="Genomic_DNA"/>
</dbReference>
<feature type="transmembrane region" description="Helical" evidence="1">
    <location>
        <begin position="213"/>
        <end position="236"/>
    </location>
</feature>
<sequence length="594" mass="67876">MDEKQSLSLELHESQKLQLMRSPLIRSATQQPDEPNLTQFGDRYSEETPEFQRREEANKLEVFFDLFFAANYTVFSKTQSVTSGDRISAYIGYFSILWFTWFAVGLYDVRFVTDSIFERIARAVHLGVMVGFAVVAPNFKPEEQHKESMQTMSLILASSRLCLVAEYASILWHVRKFYKVRIAFYAQTSVHLIAALIYLGISFRFHNRVSHVFITWYIVGTLEGLLTLGLALYFSVLSFTKTHLMSRISLLTVIILGDGIVVLSEKVLVIVRSPDAWNPLTVGIVTAAASTTYIIFLVYFDWMKKKHLTPWRQQLWTILHFPLHLGMVLFMQGFTQFIVWSKVIDVMIHQVGAGWTMDDYVALGNFTSAMVQKNITDEVNQYFSVYDPKYSTVENSVSIALANISLIPDSFWSQLAQNASLENNYTDLYFKITDILYFAMYNSLFFTFDIDLIKESIDSGDARRTAIARMDGGVSDLLFVKTGERLQLVFFYGYIASGLCLAIMTILTIVSRVTPWKPWPIVRTVINFLLAIGLGLTTFVVTSPEQGTEYTQSPWLLPTICLVWFAVLLLTHLHQGPPMLFKRSATFLVRRQTP</sequence>
<dbReference type="Proteomes" id="UP001251528">
    <property type="component" value="Unassembled WGS sequence"/>
</dbReference>
<feature type="transmembrane region" description="Helical" evidence="1">
    <location>
        <begin position="151"/>
        <end position="170"/>
    </location>
</feature>
<feature type="transmembrane region" description="Helical" evidence="1">
    <location>
        <begin position="277"/>
        <end position="300"/>
    </location>
</feature>
<dbReference type="AlphaFoldDB" id="A0AAJ0CNP8"/>
<feature type="transmembrane region" description="Helical" evidence="1">
    <location>
        <begin position="555"/>
        <end position="573"/>
    </location>
</feature>
<dbReference type="PANTHER" id="PTHR42101:SF1">
    <property type="entry name" value="LOW TEMPERATURE REQUIREMENT A"/>
    <property type="match status" value="1"/>
</dbReference>
<evidence type="ECO:0008006" key="4">
    <source>
        <dbReference type="Google" id="ProtNLM"/>
    </source>
</evidence>
<organism evidence="2 3">
    <name type="scientific">Conoideocrella luteorostrata</name>
    <dbReference type="NCBI Taxonomy" id="1105319"/>
    <lineage>
        <taxon>Eukaryota</taxon>
        <taxon>Fungi</taxon>
        <taxon>Dikarya</taxon>
        <taxon>Ascomycota</taxon>
        <taxon>Pezizomycotina</taxon>
        <taxon>Sordariomycetes</taxon>
        <taxon>Hypocreomycetidae</taxon>
        <taxon>Hypocreales</taxon>
        <taxon>Clavicipitaceae</taxon>
        <taxon>Conoideocrella</taxon>
    </lineage>
</organism>
<keyword evidence="1" id="KW-0472">Membrane</keyword>
<keyword evidence="1" id="KW-0812">Transmembrane</keyword>
<feature type="transmembrane region" description="Helical" evidence="1">
    <location>
        <begin position="522"/>
        <end position="543"/>
    </location>
</feature>
<proteinExistence type="predicted"/>
<gene>
    <name evidence="2" type="ORF">QQS21_007370</name>
</gene>
<name>A0AAJ0CNP8_9HYPO</name>
<reference evidence="2" key="1">
    <citation type="submission" date="2023-06" db="EMBL/GenBank/DDBJ databases">
        <title>Conoideocrella luteorostrata (Hypocreales: Clavicipitaceae), a potential biocontrol fungus for elongate hemlock scale in United States Christmas tree production areas.</title>
        <authorList>
            <person name="Barrett H."/>
            <person name="Lovett B."/>
            <person name="Macias A.M."/>
            <person name="Stajich J.E."/>
            <person name="Kasson M.T."/>
        </authorList>
    </citation>
    <scope>NUCLEOTIDE SEQUENCE</scope>
    <source>
        <strain evidence="2">ARSEF 14590</strain>
    </source>
</reference>
<keyword evidence="3" id="KW-1185">Reference proteome</keyword>
<feature type="transmembrane region" description="Helical" evidence="1">
    <location>
        <begin position="182"/>
        <end position="201"/>
    </location>
</feature>